<accession>A0A6P8BJM6</accession>
<dbReference type="GeneID" id="41957251"/>
<evidence type="ECO:0000313" key="3">
    <source>
        <dbReference type="RefSeq" id="XP_030987523.1"/>
    </source>
</evidence>
<dbReference type="RefSeq" id="XP_030987523.1">
    <property type="nucleotide sequence ID" value="XM_031122339.1"/>
</dbReference>
<feature type="region of interest" description="Disordered" evidence="1">
    <location>
        <begin position="39"/>
        <end position="64"/>
    </location>
</feature>
<sequence>MIGVLYETPRQSLTSVLMLPSLARRSLIGPVNSVPAWPDVSKTEGSGHTILSTGRSGTAGTSSDGTTVWLTPLSTVASGATQAVPMTEYERFEREDGAIEYRTRVSATDWCRTLVLARRDISITSPGLRIGTLTMSGSSGLAPISVIRFTTSEVRFVSEQMEISSTLPSPSSLSLSSTDGQFFHLPPDWRKSRSNGSISVVSRYREKRFFRADGGAPPRAFSDRAKALSLCTSRLLPTSEWSIEDHIRGIHAVTIARHEGRLPQMIAQNSSITDHVIGSTLSPER</sequence>
<evidence type="ECO:0000256" key="1">
    <source>
        <dbReference type="SAM" id="MobiDB-lite"/>
    </source>
</evidence>
<reference evidence="3" key="1">
    <citation type="journal article" date="2019" name="Mol. Biol. Evol.">
        <title>Blast fungal genomes show frequent chromosomal changes, gene gains and losses, and effector gene turnover.</title>
        <authorList>
            <person name="Gomez Luciano L.B."/>
            <person name="Jason Tsai I."/>
            <person name="Chuma I."/>
            <person name="Tosa Y."/>
            <person name="Chen Y.H."/>
            <person name="Li J.Y."/>
            <person name="Li M.Y."/>
            <person name="Jade Lu M.Y."/>
            <person name="Nakayashiki H."/>
            <person name="Li W.H."/>
        </authorList>
    </citation>
    <scope>NUCLEOTIDE SEQUENCE</scope>
    <source>
        <strain evidence="3">NI907</strain>
    </source>
</reference>
<dbReference type="Proteomes" id="UP000515153">
    <property type="component" value="Unplaced"/>
</dbReference>
<protein>
    <submittedName>
        <fullName evidence="3">Uncharacterized protein</fullName>
    </submittedName>
</protein>
<feature type="compositionally biased region" description="Low complexity" evidence="1">
    <location>
        <begin position="52"/>
        <end position="64"/>
    </location>
</feature>
<reference evidence="3" key="2">
    <citation type="submission" date="2019-10" db="EMBL/GenBank/DDBJ databases">
        <authorList>
            <consortium name="NCBI Genome Project"/>
        </authorList>
    </citation>
    <scope>NUCLEOTIDE SEQUENCE</scope>
    <source>
        <strain evidence="3">NI907</strain>
    </source>
</reference>
<dbReference type="AlphaFoldDB" id="A0A6P8BJM6"/>
<keyword evidence="2" id="KW-1185">Reference proteome</keyword>
<evidence type="ECO:0000313" key="2">
    <source>
        <dbReference type="Proteomes" id="UP000515153"/>
    </source>
</evidence>
<dbReference type="KEGG" id="pgri:PgNI_02272"/>
<reference evidence="3" key="3">
    <citation type="submission" date="2025-08" db="UniProtKB">
        <authorList>
            <consortium name="RefSeq"/>
        </authorList>
    </citation>
    <scope>IDENTIFICATION</scope>
    <source>
        <strain evidence="3">NI907</strain>
    </source>
</reference>
<gene>
    <name evidence="3" type="ORF">PgNI_02272</name>
</gene>
<organism evidence="2 3">
    <name type="scientific">Pyricularia grisea</name>
    <name type="common">Crabgrass-specific blast fungus</name>
    <name type="synonym">Magnaporthe grisea</name>
    <dbReference type="NCBI Taxonomy" id="148305"/>
    <lineage>
        <taxon>Eukaryota</taxon>
        <taxon>Fungi</taxon>
        <taxon>Dikarya</taxon>
        <taxon>Ascomycota</taxon>
        <taxon>Pezizomycotina</taxon>
        <taxon>Sordariomycetes</taxon>
        <taxon>Sordariomycetidae</taxon>
        <taxon>Magnaporthales</taxon>
        <taxon>Pyriculariaceae</taxon>
        <taxon>Pyricularia</taxon>
    </lineage>
</organism>
<proteinExistence type="predicted"/>
<name>A0A6P8BJM6_PYRGI</name>